<evidence type="ECO:0000256" key="4">
    <source>
        <dbReference type="ARBA" id="ARBA00022801"/>
    </source>
</evidence>
<dbReference type="GO" id="GO:0016829">
    <property type="term" value="F:lyase activity"/>
    <property type="evidence" value="ECO:0007669"/>
    <property type="project" value="UniProtKB-KW"/>
</dbReference>
<keyword evidence="4 8" id="KW-0378">Hydrolase</keyword>
<dbReference type="RefSeq" id="WP_189499730.1">
    <property type="nucleotide sequence ID" value="NZ_BMZH01000033.1"/>
</dbReference>
<name>A0A8J3G3Y0_9PROT</name>
<evidence type="ECO:0000256" key="8">
    <source>
        <dbReference type="RuleBase" id="RU364100"/>
    </source>
</evidence>
<sequence>MCNLYHHSLDNRAIFDTLSQASLKLDEASRARNFAPDYTGADQDGPVIISDGTGAKIETMRWGFPAVGDGKRPITNIRNLDSRWWQNVNGAYLKEPEYRCLVSFDRFAEWDKVSKGNAWFKTTGDAPSFFAGIWRPWTGERLKAVEGKKRRQRETDEWRLYAFLTTEPNSIVAPIHPKAMPVILTDPHECGEWLAGGVGSLRIQRPLPGDALELIEQRD</sequence>
<protein>
    <recommendedName>
        <fullName evidence="8">Abasic site processing protein</fullName>
        <ecNumber evidence="8">3.4.-.-</ecNumber>
    </recommendedName>
</protein>
<evidence type="ECO:0000313" key="10">
    <source>
        <dbReference type="Proteomes" id="UP000634004"/>
    </source>
</evidence>
<dbReference type="PANTHER" id="PTHR13604:SF0">
    <property type="entry name" value="ABASIC SITE PROCESSING PROTEIN HMCES"/>
    <property type="match status" value="1"/>
</dbReference>
<dbReference type="GO" id="GO:0106300">
    <property type="term" value="P:protein-DNA covalent cross-linking repair"/>
    <property type="evidence" value="ECO:0007669"/>
    <property type="project" value="InterPro"/>
</dbReference>
<dbReference type="SUPFAM" id="SSF143081">
    <property type="entry name" value="BB1717-like"/>
    <property type="match status" value="1"/>
</dbReference>
<comment type="similarity">
    <text evidence="1 8">Belongs to the SOS response-associated peptidase family.</text>
</comment>
<keyword evidence="6" id="KW-0238">DNA-binding</keyword>
<evidence type="ECO:0000256" key="6">
    <source>
        <dbReference type="ARBA" id="ARBA00023125"/>
    </source>
</evidence>
<dbReference type="GO" id="GO:0003697">
    <property type="term" value="F:single-stranded DNA binding"/>
    <property type="evidence" value="ECO:0007669"/>
    <property type="project" value="InterPro"/>
</dbReference>
<evidence type="ECO:0000256" key="3">
    <source>
        <dbReference type="ARBA" id="ARBA00022763"/>
    </source>
</evidence>
<dbReference type="GO" id="GO:0006508">
    <property type="term" value="P:proteolysis"/>
    <property type="evidence" value="ECO:0007669"/>
    <property type="project" value="UniProtKB-KW"/>
</dbReference>
<dbReference type="EMBL" id="BMZH01000033">
    <property type="protein sequence ID" value="GHB05929.1"/>
    <property type="molecule type" value="Genomic_DNA"/>
</dbReference>
<keyword evidence="5" id="KW-0190">Covalent protein-DNA linkage</keyword>
<proteinExistence type="inferred from homology"/>
<evidence type="ECO:0000256" key="7">
    <source>
        <dbReference type="ARBA" id="ARBA00023239"/>
    </source>
</evidence>
<evidence type="ECO:0000256" key="2">
    <source>
        <dbReference type="ARBA" id="ARBA00022670"/>
    </source>
</evidence>
<keyword evidence="7" id="KW-0456">Lyase</keyword>
<gene>
    <name evidence="9" type="ORF">GCM10009069_30280</name>
</gene>
<dbReference type="InterPro" id="IPR036590">
    <property type="entry name" value="SRAP-like"/>
</dbReference>
<dbReference type="Pfam" id="PF02586">
    <property type="entry name" value="SRAP"/>
    <property type="match status" value="1"/>
</dbReference>
<keyword evidence="2 8" id="KW-0645">Protease</keyword>
<evidence type="ECO:0000313" key="9">
    <source>
        <dbReference type="EMBL" id="GHB05929.1"/>
    </source>
</evidence>
<keyword evidence="10" id="KW-1185">Reference proteome</keyword>
<evidence type="ECO:0000256" key="5">
    <source>
        <dbReference type="ARBA" id="ARBA00023124"/>
    </source>
</evidence>
<dbReference type="PANTHER" id="PTHR13604">
    <property type="entry name" value="DC12-RELATED"/>
    <property type="match status" value="1"/>
</dbReference>
<keyword evidence="3" id="KW-0227">DNA damage</keyword>
<dbReference type="InterPro" id="IPR003738">
    <property type="entry name" value="SRAP"/>
</dbReference>
<reference evidence="9" key="2">
    <citation type="submission" date="2020-09" db="EMBL/GenBank/DDBJ databases">
        <authorList>
            <person name="Sun Q."/>
            <person name="Kim S."/>
        </authorList>
    </citation>
    <scope>NUCLEOTIDE SEQUENCE</scope>
    <source>
        <strain evidence="9">KCTC 32513</strain>
    </source>
</reference>
<reference evidence="9" key="1">
    <citation type="journal article" date="2014" name="Int. J. Syst. Evol. Microbiol.">
        <title>Complete genome sequence of Corynebacterium casei LMG S-19264T (=DSM 44701T), isolated from a smear-ripened cheese.</title>
        <authorList>
            <consortium name="US DOE Joint Genome Institute (JGI-PGF)"/>
            <person name="Walter F."/>
            <person name="Albersmeier A."/>
            <person name="Kalinowski J."/>
            <person name="Ruckert C."/>
        </authorList>
    </citation>
    <scope>NUCLEOTIDE SEQUENCE</scope>
    <source>
        <strain evidence="9">KCTC 32513</strain>
    </source>
</reference>
<comment type="caution">
    <text evidence="9">The sequence shown here is derived from an EMBL/GenBank/DDBJ whole genome shotgun (WGS) entry which is preliminary data.</text>
</comment>
<accession>A0A8J3G3Y0</accession>
<dbReference type="AlphaFoldDB" id="A0A8J3G3Y0"/>
<organism evidence="9 10">
    <name type="scientific">Algimonas arctica</name>
    <dbReference type="NCBI Taxonomy" id="1479486"/>
    <lineage>
        <taxon>Bacteria</taxon>
        <taxon>Pseudomonadati</taxon>
        <taxon>Pseudomonadota</taxon>
        <taxon>Alphaproteobacteria</taxon>
        <taxon>Maricaulales</taxon>
        <taxon>Robiginitomaculaceae</taxon>
        <taxon>Algimonas</taxon>
    </lineage>
</organism>
<evidence type="ECO:0000256" key="1">
    <source>
        <dbReference type="ARBA" id="ARBA00008136"/>
    </source>
</evidence>
<dbReference type="Proteomes" id="UP000634004">
    <property type="component" value="Unassembled WGS sequence"/>
</dbReference>
<dbReference type="GO" id="GO:0008233">
    <property type="term" value="F:peptidase activity"/>
    <property type="evidence" value="ECO:0007669"/>
    <property type="project" value="UniProtKB-KW"/>
</dbReference>
<dbReference type="Gene3D" id="3.90.1680.10">
    <property type="entry name" value="SOS response associated peptidase-like"/>
    <property type="match status" value="1"/>
</dbReference>
<dbReference type="EC" id="3.4.-.-" evidence="8"/>